<dbReference type="RefSeq" id="WP_235120908.1">
    <property type="nucleotide sequence ID" value="NZ_CP090978.1"/>
</dbReference>
<sequence>MSQIWTEHEVIHLLNRASFGGTKLEIDACLKLGKLETVNRLITGQPLTDYPQSMKEMNDVICDGIALNSNQLGDQQLYWFYRMINTSAPLIEKMTLFWHSHFATSIGKVHLPPLMLRQNELFRRYALGSFRDLLNEIGTDPAMMMWLDVGQNRKGSPNENYAREVMELFTLGRGCYSEQDVKEAARSFTGWNYDRVNDLVDLDPAQHDSGMKTVLGKSGFLDADDIINILIGQDALYSFIANKLLQYFALPNPPQTWVAEVASQLKKSQNIGDTISTIFLSDKFYEEHVVMSLIKSPVEYIVTLSRLLPLPFNRYIINIAKAMGQELYNPPNVAGWQGDQAWLSTTYLFSRFQFVEWAVKYISISWLQPFSETEKMPTLDRIKFMGRQLSIPVLSPATLYGLTNFASTSRLHTKDEVCPFIHLMLMCPEAQLK</sequence>
<dbReference type="InterPro" id="IPR014917">
    <property type="entry name" value="DUF1800"/>
</dbReference>
<organism evidence="1 2">
    <name type="scientific">Paenibacillus hexagrammi</name>
    <dbReference type="NCBI Taxonomy" id="2908839"/>
    <lineage>
        <taxon>Bacteria</taxon>
        <taxon>Bacillati</taxon>
        <taxon>Bacillota</taxon>
        <taxon>Bacilli</taxon>
        <taxon>Bacillales</taxon>
        <taxon>Paenibacillaceae</taxon>
        <taxon>Paenibacillus</taxon>
    </lineage>
</organism>
<dbReference type="Pfam" id="PF08811">
    <property type="entry name" value="DUF1800"/>
    <property type="match status" value="1"/>
</dbReference>
<evidence type="ECO:0000313" key="1">
    <source>
        <dbReference type="EMBL" id="UJF34334.1"/>
    </source>
</evidence>
<gene>
    <name evidence="1" type="ORF">L0M14_03740</name>
</gene>
<name>A0ABY3SJW0_9BACL</name>
<dbReference type="Proteomes" id="UP001649230">
    <property type="component" value="Chromosome"/>
</dbReference>
<dbReference type="EMBL" id="CP090978">
    <property type="protein sequence ID" value="UJF34334.1"/>
    <property type="molecule type" value="Genomic_DNA"/>
</dbReference>
<protein>
    <submittedName>
        <fullName evidence="1">DUF1800 domain-containing protein</fullName>
    </submittedName>
</protein>
<accession>A0ABY3SJW0</accession>
<proteinExistence type="predicted"/>
<keyword evidence="2" id="KW-1185">Reference proteome</keyword>
<evidence type="ECO:0000313" key="2">
    <source>
        <dbReference type="Proteomes" id="UP001649230"/>
    </source>
</evidence>
<reference evidence="1 2" key="1">
    <citation type="journal article" date="2024" name="Int. J. Syst. Evol. Microbiol.">
        <title>Paenibacillus hexagrammi sp. nov., a novel bacterium isolated from the gut content of Hexagrammos agrammus.</title>
        <authorList>
            <person name="Jung H.K."/>
            <person name="Kim D.G."/>
            <person name="Zin H."/>
            <person name="Park J."/>
            <person name="Jung H."/>
            <person name="Kim Y.O."/>
            <person name="Kong H.J."/>
            <person name="Kim J.W."/>
            <person name="Kim Y.S."/>
        </authorList>
    </citation>
    <scope>NUCLEOTIDE SEQUENCE [LARGE SCALE GENOMIC DNA]</scope>
    <source>
        <strain evidence="1 2">YPD9-1</strain>
    </source>
</reference>